<dbReference type="SUPFAM" id="SSF54001">
    <property type="entry name" value="Cysteine proteinases"/>
    <property type="match status" value="1"/>
</dbReference>
<evidence type="ECO:0000313" key="7">
    <source>
        <dbReference type="Proteomes" id="UP001341840"/>
    </source>
</evidence>
<evidence type="ECO:0000259" key="5">
    <source>
        <dbReference type="PROSITE" id="PS50600"/>
    </source>
</evidence>
<comment type="caution">
    <text evidence="6">The sequence shown here is derived from an EMBL/GenBank/DDBJ whole genome shotgun (WGS) entry which is preliminary data.</text>
</comment>
<evidence type="ECO:0000313" key="6">
    <source>
        <dbReference type="EMBL" id="MED6144572.1"/>
    </source>
</evidence>
<gene>
    <name evidence="6" type="ORF">PIB30_016844</name>
</gene>
<keyword evidence="3" id="KW-0378">Hydrolase</keyword>
<dbReference type="Pfam" id="PF02902">
    <property type="entry name" value="Peptidase_C48"/>
    <property type="match status" value="1"/>
</dbReference>
<dbReference type="PROSITE" id="PS50600">
    <property type="entry name" value="ULP_PROTEASE"/>
    <property type="match status" value="1"/>
</dbReference>
<protein>
    <recommendedName>
        <fullName evidence="5">Ubiquitin-like protease family profile domain-containing protein</fullName>
    </recommendedName>
</protein>
<accession>A0ABU6T789</accession>
<feature type="region of interest" description="Disordered" evidence="4">
    <location>
        <begin position="123"/>
        <end position="172"/>
    </location>
</feature>
<dbReference type="InterPro" id="IPR003653">
    <property type="entry name" value="Peptidase_C48_C"/>
</dbReference>
<keyword evidence="2" id="KW-0645">Protease</keyword>
<dbReference type="Gene3D" id="3.40.395.10">
    <property type="entry name" value="Adenoviral Proteinase, Chain A"/>
    <property type="match status" value="1"/>
</dbReference>
<reference evidence="6 7" key="1">
    <citation type="journal article" date="2023" name="Plants (Basel)">
        <title>Bridging the Gap: Combining Genomics and Transcriptomics Approaches to Understand Stylosanthes scabra, an Orphan Legume from the Brazilian Caatinga.</title>
        <authorList>
            <person name="Ferreira-Neto J.R.C."/>
            <person name="da Silva M.D."/>
            <person name="Binneck E."/>
            <person name="de Melo N.F."/>
            <person name="da Silva R.H."/>
            <person name="de Melo A.L.T.M."/>
            <person name="Pandolfi V."/>
            <person name="Bustamante F.O."/>
            <person name="Brasileiro-Vidal A.C."/>
            <person name="Benko-Iseppon A.M."/>
        </authorList>
    </citation>
    <scope>NUCLEOTIDE SEQUENCE [LARGE SCALE GENOMIC DNA]</scope>
    <source>
        <tissue evidence="6">Leaves</tissue>
    </source>
</reference>
<evidence type="ECO:0000256" key="4">
    <source>
        <dbReference type="SAM" id="MobiDB-lite"/>
    </source>
</evidence>
<keyword evidence="7" id="KW-1185">Reference proteome</keyword>
<sequence>MDDCNFYFPIIEQDGIESNVDSASTDLLPLPVREEGLIIEGQHAQEGVHILLEDSSCGKTPLKEGNNNQENVVVLDPEDDEQTPGEIVPHGVSHAALVVPDSNENESPIRNTIDDIIRKLFRLTPPASNQHPKRVRMEEDDGGSSGQSGKVQRRGAPGKPKKQQKFRRSPSMDFNHREAALFNYNFSDILQEGEDLIKIGRTEATRSDLHSLCPWNCVQEKIIELVALNITGMKKLDQDPKIWCLPPSIVTDISSEKPTECIAKKYKEPWMKPSDKLKYIYVPIEDPLGHWYLMIVAVKDGFIYHLDSSPNVYDVPDHQSVITKIAEVLSKVVNVVYSDAKDKFRSYDFSDFALRDVKGVPNCEKSLNSGVWVISWLNMQDEFNPYQPLPGIIQENQIRGRTAVDLTNSPYNELRRHISDHAATFSGKSPR</sequence>
<comment type="similarity">
    <text evidence="1">Belongs to the peptidase C48 family.</text>
</comment>
<proteinExistence type="inferred from homology"/>
<dbReference type="EMBL" id="JASCZI010090669">
    <property type="protein sequence ID" value="MED6144572.1"/>
    <property type="molecule type" value="Genomic_DNA"/>
</dbReference>
<evidence type="ECO:0000256" key="2">
    <source>
        <dbReference type="ARBA" id="ARBA00022670"/>
    </source>
</evidence>
<dbReference type="InterPro" id="IPR038765">
    <property type="entry name" value="Papain-like_cys_pep_sf"/>
</dbReference>
<evidence type="ECO:0000256" key="1">
    <source>
        <dbReference type="ARBA" id="ARBA00005234"/>
    </source>
</evidence>
<organism evidence="6 7">
    <name type="scientific">Stylosanthes scabra</name>
    <dbReference type="NCBI Taxonomy" id="79078"/>
    <lineage>
        <taxon>Eukaryota</taxon>
        <taxon>Viridiplantae</taxon>
        <taxon>Streptophyta</taxon>
        <taxon>Embryophyta</taxon>
        <taxon>Tracheophyta</taxon>
        <taxon>Spermatophyta</taxon>
        <taxon>Magnoliopsida</taxon>
        <taxon>eudicotyledons</taxon>
        <taxon>Gunneridae</taxon>
        <taxon>Pentapetalae</taxon>
        <taxon>rosids</taxon>
        <taxon>fabids</taxon>
        <taxon>Fabales</taxon>
        <taxon>Fabaceae</taxon>
        <taxon>Papilionoideae</taxon>
        <taxon>50 kb inversion clade</taxon>
        <taxon>dalbergioids sensu lato</taxon>
        <taxon>Dalbergieae</taxon>
        <taxon>Pterocarpus clade</taxon>
        <taxon>Stylosanthes</taxon>
    </lineage>
</organism>
<feature type="domain" description="Ubiquitin-like protease family profile" evidence="5">
    <location>
        <begin position="202"/>
        <end position="380"/>
    </location>
</feature>
<feature type="compositionally biased region" description="Basic residues" evidence="4">
    <location>
        <begin position="159"/>
        <end position="168"/>
    </location>
</feature>
<name>A0ABU6T789_9FABA</name>
<dbReference type="Proteomes" id="UP001341840">
    <property type="component" value="Unassembled WGS sequence"/>
</dbReference>
<evidence type="ECO:0000256" key="3">
    <source>
        <dbReference type="ARBA" id="ARBA00022801"/>
    </source>
</evidence>